<dbReference type="EMBL" id="JAXQNN010000001">
    <property type="protein sequence ID" value="MDZ5711371.1"/>
    <property type="molecule type" value="Genomic_DNA"/>
</dbReference>
<gene>
    <name evidence="3" type="ORF">UFB30_04005</name>
</gene>
<evidence type="ECO:0000313" key="3">
    <source>
        <dbReference type="EMBL" id="MDZ5711371.1"/>
    </source>
</evidence>
<dbReference type="Proteomes" id="UP001292084">
    <property type="component" value="Unassembled WGS sequence"/>
</dbReference>
<evidence type="ECO:0000313" key="4">
    <source>
        <dbReference type="Proteomes" id="UP001292084"/>
    </source>
</evidence>
<feature type="coiled-coil region" evidence="1">
    <location>
        <begin position="198"/>
        <end position="228"/>
    </location>
</feature>
<evidence type="ECO:0000256" key="1">
    <source>
        <dbReference type="SAM" id="Coils"/>
    </source>
</evidence>
<dbReference type="RefSeq" id="WP_322420377.1">
    <property type="nucleotide sequence ID" value="NZ_JAXQNN010000001.1"/>
</dbReference>
<dbReference type="InterPro" id="IPR003593">
    <property type="entry name" value="AAA+_ATPase"/>
</dbReference>
<dbReference type="InterPro" id="IPR011704">
    <property type="entry name" value="ATPase_dyneun-rel_AAA"/>
</dbReference>
<dbReference type="SMART" id="SM00382">
    <property type="entry name" value="AAA"/>
    <property type="match status" value="1"/>
</dbReference>
<dbReference type="Pfam" id="PF07728">
    <property type="entry name" value="AAA_5"/>
    <property type="match status" value="1"/>
</dbReference>
<comment type="caution">
    <text evidence="3">The sequence shown here is derived from an EMBL/GenBank/DDBJ whole genome shotgun (WGS) entry which is preliminary data.</text>
</comment>
<keyword evidence="4" id="KW-1185">Reference proteome</keyword>
<dbReference type="Gene3D" id="3.40.50.300">
    <property type="entry name" value="P-loop containing nucleotide triphosphate hydrolases"/>
    <property type="match status" value="1"/>
</dbReference>
<protein>
    <submittedName>
        <fullName evidence="3">AAA family ATPase</fullName>
    </submittedName>
</protein>
<name>A0ABU5KKA7_9BACL</name>
<organism evidence="3 4">
    <name type="scientific">Jeotgalibacillus haloalkalitolerans</name>
    <dbReference type="NCBI Taxonomy" id="3104292"/>
    <lineage>
        <taxon>Bacteria</taxon>
        <taxon>Bacillati</taxon>
        <taxon>Bacillota</taxon>
        <taxon>Bacilli</taxon>
        <taxon>Bacillales</taxon>
        <taxon>Caryophanaceae</taxon>
        <taxon>Jeotgalibacillus</taxon>
    </lineage>
</organism>
<sequence>MRKNLNEYFLRERKIDYYLSLESVKDKMNFILNSFGLEGPFLVGTLKKTASGAIIIVDLIDPYKQIRLEKKIVEEAAITNTAYYGMGNNKDDVNAFVDEKVLFKFRPDETVGKQGILERGNVLRVVYGSIEIINRENINDLKRKIGIEPDIAEHSPDLKVIKNKKGNIYYNNAKNSNLIKGNISKKNKGSKSIDLNMSDLLKKQKKQLENREKNLIAKEEQITKIIEKLTYQEQELVERERFLEELGLIEKKRSSLSIKPEGTFKVSQINHDLIQNIQQYIFTNTHDHLKYETEVIENFTASLQTNQMIILSGSSGTGKTSLISAFSKSVGASFKVIPVQSSWLDRQDLLGYLNPLSKIYVSTPFLDAIKEAKNDEERLYIICLDEINLAQIEYYLADLLSLREHQEGIPLYSKQEYSFYLEEIKWYVKNRYNLRKEDDAEKLLKANLKINDKDIFKYSQRYNNLRKYGHNLNIPKNVRIVGTMNVDGTTKPLSPKVIDRSFIFEINKQNINLEMNKDLKEVFVPAENWSLSNLKIDETDFIKKLKEINSLLKECNAEINSRTEKHIYYLEISYNNLKKDPMEVHDLIIMGKVLPKINIFIDDTFNTHYQIQNEIEKLVGKKSKSYNKVTEMIAKSEVTNVFTYWG</sequence>
<feature type="domain" description="AAA+ ATPase" evidence="2">
    <location>
        <begin position="305"/>
        <end position="512"/>
    </location>
</feature>
<reference evidence="3 4" key="1">
    <citation type="submission" date="2023-12" db="EMBL/GenBank/DDBJ databases">
        <title>Jeotgalibacillus haloalkaliphilus sp. nov., a novel salt-tolerant bacteria, isolated from the estuary of the Fenhe River into the Yellow River.</title>
        <authorList>
            <person name="Li Y."/>
        </authorList>
    </citation>
    <scope>NUCLEOTIDE SEQUENCE [LARGE SCALE GENOMIC DNA]</scope>
    <source>
        <strain evidence="3 4">HH7-29</strain>
    </source>
</reference>
<dbReference type="SUPFAM" id="SSF52540">
    <property type="entry name" value="P-loop containing nucleoside triphosphate hydrolases"/>
    <property type="match status" value="1"/>
</dbReference>
<proteinExistence type="predicted"/>
<accession>A0ABU5KKA7</accession>
<evidence type="ECO:0000259" key="2">
    <source>
        <dbReference type="SMART" id="SM00382"/>
    </source>
</evidence>
<keyword evidence="1" id="KW-0175">Coiled coil</keyword>
<dbReference type="InterPro" id="IPR027417">
    <property type="entry name" value="P-loop_NTPase"/>
</dbReference>